<evidence type="ECO:0000256" key="2">
    <source>
        <dbReference type="ARBA" id="ARBA00023015"/>
    </source>
</evidence>
<keyword evidence="5" id="KW-0539">Nucleus</keyword>
<feature type="compositionally biased region" description="Basic residues" evidence="6">
    <location>
        <begin position="518"/>
        <end position="528"/>
    </location>
</feature>
<feature type="region of interest" description="Disordered" evidence="6">
    <location>
        <begin position="538"/>
        <end position="557"/>
    </location>
</feature>
<comment type="subcellular location">
    <subcellularLocation>
        <location evidence="1">Nucleus</location>
    </subcellularLocation>
</comment>
<dbReference type="PROSITE" id="PS50090">
    <property type="entry name" value="MYB_LIKE"/>
    <property type="match status" value="1"/>
</dbReference>
<evidence type="ECO:0000259" key="8">
    <source>
        <dbReference type="PROSITE" id="PS51293"/>
    </source>
</evidence>
<name>A0A2G2V1J2_CAPBA</name>
<feature type="region of interest" description="Disordered" evidence="6">
    <location>
        <begin position="812"/>
        <end position="850"/>
    </location>
</feature>
<feature type="region of interest" description="Disordered" evidence="6">
    <location>
        <begin position="506"/>
        <end position="531"/>
    </location>
</feature>
<dbReference type="GO" id="GO:0010468">
    <property type="term" value="P:regulation of gene expression"/>
    <property type="evidence" value="ECO:0007669"/>
    <property type="project" value="UniProtKB-ARBA"/>
</dbReference>
<dbReference type="Proteomes" id="UP000224567">
    <property type="component" value="Unassembled WGS sequence"/>
</dbReference>
<feature type="compositionally biased region" description="Polar residues" evidence="6">
    <location>
        <begin position="834"/>
        <end position="844"/>
    </location>
</feature>
<feature type="region of interest" description="Disordered" evidence="6">
    <location>
        <begin position="873"/>
        <end position="893"/>
    </location>
</feature>
<keyword evidence="4" id="KW-0804">Transcription</keyword>
<keyword evidence="11" id="KW-1185">Reference proteome</keyword>
<dbReference type="Pfam" id="PF00249">
    <property type="entry name" value="Myb_DNA-binding"/>
    <property type="match status" value="1"/>
</dbReference>
<dbReference type="FunFam" id="1.10.10.60:FF:000023">
    <property type="entry name" value="protein REVEILLE 6 isoform X1"/>
    <property type="match status" value="1"/>
</dbReference>
<dbReference type="InterPro" id="IPR006447">
    <property type="entry name" value="Myb_dom_plants"/>
</dbReference>
<dbReference type="Pfam" id="PF07734">
    <property type="entry name" value="FBA_1"/>
    <property type="match status" value="1"/>
</dbReference>
<accession>A0A2G2V1J2</accession>
<protein>
    <submittedName>
        <fullName evidence="10">Protein REVEILLE 7</fullName>
    </submittedName>
</protein>
<evidence type="ECO:0000256" key="5">
    <source>
        <dbReference type="ARBA" id="ARBA00023242"/>
    </source>
</evidence>
<dbReference type="InterPro" id="IPR017884">
    <property type="entry name" value="SANT_dom"/>
</dbReference>
<evidence type="ECO:0000256" key="6">
    <source>
        <dbReference type="SAM" id="MobiDB-lite"/>
    </source>
</evidence>
<gene>
    <name evidence="10" type="ORF">CQW23_33538</name>
</gene>
<evidence type="ECO:0000259" key="9">
    <source>
        <dbReference type="PROSITE" id="PS51294"/>
    </source>
</evidence>
<dbReference type="SUPFAM" id="SSF46689">
    <property type="entry name" value="Homeodomain-like"/>
    <property type="match status" value="1"/>
</dbReference>
<dbReference type="GO" id="GO:0010597">
    <property type="term" value="P:green leaf volatile biosynthetic process"/>
    <property type="evidence" value="ECO:0007669"/>
    <property type="project" value="UniProtKB-ARBA"/>
</dbReference>
<dbReference type="PANTHER" id="PTHR12802:SF175">
    <property type="entry name" value="PROTEIN REVEILLE 2"/>
    <property type="match status" value="1"/>
</dbReference>
<evidence type="ECO:0000256" key="3">
    <source>
        <dbReference type="ARBA" id="ARBA00023125"/>
    </source>
</evidence>
<dbReference type="Gene3D" id="1.10.10.60">
    <property type="entry name" value="Homeodomain-like"/>
    <property type="match status" value="1"/>
</dbReference>
<evidence type="ECO:0000259" key="7">
    <source>
        <dbReference type="PROSITE" id="PS50090"/>
    </source>
</evidence>
<dbReference type="CDD" id="cd00167">
    <property type="entry name" value="SANT"/>
    <property type="match status" value="1"/>
</dbReference>
<dbReference type="GO" id="GO:0000976">
    <property type="term" value="F:transcription cis-regulatory region binding"/>
    <property type="evidence" value="ECO:0007669"/>
    <property type="project" value="UniProtKB-ARBA"/>
</dbReference>
<feature type="domain" description="HTH myb-type" evidence="9">
    <location>
        <begin position="444"/>
        <end position="498"/>
    </location>
</feature>
<dbReference type="GO" id="GO:0005634">
    <property type="term" value="C:nucleus"/>
    <property type="evidence" value="ECO:0007669"/>
    <property type="project" value="UniProtKB-SubCell"/>
</dbReference>
<dbReference type="NCBIfam" id="TIGR01557">
    <property type="entry name" value="myb_SHAQKYF"/>
    <property type="match status" value="1"/>
</dbReference>
<feature type="domain" description="Myb-like" evidence="7">
    <location>
        <begin position="444"/>
        <end position="494"/>
    </location>
</feature>
<organism evidence="10 11">
    <name type="scientific">Capsicum baccatum</name>
    <name type="common">Peruvian pepper</name>
    <dbReference type="NCBI Taxonomy" id="33114"/>
    <lineage>
        <taxon>Eukaryota</taxon>
        <taxon>Viridiplantae</taxon>
        <taxon>Streptophyta</taxon>
        <taxon>Embryophyta</taxon>
        <taxon>Tracheophyta</taxon>
        <taxon>Spermatophyta</taxon>
        <taxon>Magnoliopsida</taxon>
        <taxon>eudicotyledons</taxon>
        <taxon>Gunneridae</taxon>
        <taxon>Pentapetalae</taxon>
        <taxon>asterids</taxon>
        <taxon>lamiids</taxon>
        <taxon>Solanales</taxon>
        <taxon>Solanaceae</taxon>
        <taxon>Solanoideae</taxon>
        <taxon>Capsiceae</taxon>
        <taxon>Capsicum</taxon>
    </lineage>
</organism>
<proteinExistence type="predicted"/>
<dbReference type="InterPro" id="IPR009057">
    <property type="entry name" value="Homeodomain-like_sf"/>
</dbReference>
<evidence type="ECO:0000313" key="11">
    <source>
        <dbReference type="Proteomes" id="UP000224567"/>
    </source>
</evidence>
<comment type="caution">
    <text evidence="10">The sequence shown here is derived from an EMBL/GenBank/DDBJ whole genome shotgun (WGS) entry which is preliminary data.</text>
</comment>
<dbReference type="SMART" id="SM00717">
    <property type="entry name" value="SANT"/>
    <property type="match status" value="1"/>
</dbReference>
<feature type="compositionally biased region" description="Polar residues" evidence="6">
    <location>
        <begin position="544"/>
        <end position="557"/>
    </location>
</feature>
<dbReference type="PROSITE" id="PS51294">
    <property type="entry name" value="HTH_MYB"/>
    <property type="match status" value="1"/>
</dbReference>
<dbReference type="STRING" id="33114.A0A2G2V1J2"/>
<dbReference type="OrthoDB" id="118550at2759"/>
<dbReference type="PROSITE" id="PS51293">
    <property type="entry name" value="SANT"/>
    <property type="match status" value="1"/>
</dbReference>
<dbReference type="EMBL" id="MLFT02000613">
    <property type="protein sequence ID" value="PHT26854.1"/>
    <property type="molecule type" value="Genomic_DNA"/>
</dbReference>
<feature type="domain" description="SANT" evidence="8">
    <location>
        <begin position="447"/>
        <end position="498"/>
    </location>
</feature>
<evidence type="ECO:0000256" key="4">
    <source>
        <dbReference type="ARBA" id="ARBA00023163"/>
    </source>
</evidence>
<dbReference type="PANTHER" id="PTHR12802">
    <property type="entry name" value="SWI/SNF COMPLEX-RELATED"/>
    <property type="match status" value="1"/>
</dbReference>
<evidence type="ECO:0000256" key="1">
    <source>
        <dbReference type="ARBA" id="ARBA00004123"/>
    </source>
</evidence>
<dbReference type="InterPro" id="IPR017930">
    <property type="entry name" value="Myb_dom"/>
</dbReference>
<evidence type="ECO:0000313" key="10">
    <source>
        <dbReference type="EMBL" id="PHT26854.1"/>
    </source>
</evidence>
<dbReference type="AlphaFoldDB" id="A0A2G2V1J2"/>
<reference evidence="11" key="2">
    <citation type="journal article" date="2017" name="J. Anim. Genet.">
        <title>Multiple reference genome sequences of hot pepper reveal the massive evolution of plant disease resistance genes by retroduplication.</title>
        <authorList>
            <person name="Kim S."/>
            <person name="Park J."/>
            <person name="Yeom S.-I."/>
            <person name="Kim Y.-M."/>
            <person name="Seo E."/>
            <person name="Kim K.-T."/>
            <person name="Kim M.-S."/>
            <person name="Lee J.M."/>
            <person name="Cheong K."/>
            <person name="Shin H.-S."/>
            <person name="Kim S.-B."/>
            <person name="Han K."/>
            <person name="Lee J."/>
            <person name="Park M."/>
            <person name="Lee H.-A."/>
            <person name="Lee H.-Y."/>
            <person name="Lee Y."/>
            <person name="Oh S."/>
            <person name="Lee J.H."/>
            <person name="Choi E."/>
            <person name="Choi E."/>
            <person name="Lee S.E."/>
            <person name="Jeon J."/>
            <person name="Kim H."/>
            <person name="Choi G."/>
            <person name="Song H."/>
            <person name="Lee J."/>
            <person name="Lee S.-C."/>
            <person name="Kwon J.-K."/>
            <person name="Lee H.-Y."/>
            <person name="Koo N."/>
            <person name="Hong Y."/>
            <person name="Kim R.W."/>
            <person name="Kang W.-H."/>
            <person name="Huh J.H."/>
            <person name="Kang B.-C."/>
            <person name="Yang T.-J."/>
            <person name="Lee Y.-H."/>
            <person name="Bennetzen J.L."/>
            <person name="Choi D."/>
        </authorList>
    </citation>
    <scope>NUCLEOTIDE SEQUENCE [LARGE SCALE GENOMIC DNA]</scope>
    <source>
        <strain evidence="11">cv. PBC81</strain>
    </source>
</reference>
<keyword evidence="3" id="KW-0238">DNA-binding</keyword>
<feature type="compositionally biased region" description="Low complexity" evidence="6">
    <location>
        <begin position="822"/>
        <end position="833"/>
    </location>
</feature>
<dbReference type="InterPro" id="IPR001005">
    <property type="entry name" value="SANT/Myb"/>
</dbReference>
<dbReference type="InterPro" id="IPR006527">
    <property type="entry name" value="F-box-assoc_dom_typ1"/>
</dbReference>
<reference evidence="10 11" key="1">
    <citation type="journal article" date="2017" name="Genome Biol.">
        <title>New reference genome sequences of hot pepper reveal the massive evolution of plant disease-resistance genes by retroduplication.</title>
        <authorList>
            <person name="Kim S."/>
            <person name="Park J."/>
            <person name="Yeom S.I."/>
            <person name="Kim Y.M."/>
            <person name="Seo E."/>
            <person name="Kim K.T."/>
            <person name="Kim M.S."/>
            <person name="Lee J.M."/>
            <person name="Cheong K."/>
            <person name="Shin H.S."/>
            <person name="Kim S.B."/>
            <person name="Han K."/>
            <person name="Lee J."/>
            <person name="Park M."/>
            <person name="Lee H.A."/>
            <person name="Lee H.Y."/>
            <person name="Lee Y."/>
            <person name="Oh S."/>
            <person name="Lee J.H."/>
            <person name="Choi E."/>
            <person name="Choi E."/>
            <person name="Lee S.E."/>
            <person name="Jeon J."/>
            <person name="Kim H."/>
            <person name="Choi G."/>
            <person name="Song H."/>
            <person name="Lee J."/>
            <person name="Lee S.C."/>
            <person name="Kwon J.K."/>
            <person name="Lee H.Y."/>
            <person name="Koo N."/>
            <person name="Hong Y."/>
            <person name="Kim R.W."/>
            <person name="Kang W.H."/>
            <person name="Huh J.H."/>
            <person name="Kang B.C."/>
            <person name="Yang T.J."/>
            <person name="Lee Y.H."/>
            <person name="Bennetzen J.L."/>
            <person name="Choi D."/>
        </authorList>
    </citation>
    <scope>NUCLEOTIDE SEQUENCE [LARGE SCALE GENOMIC DNA]</scope>
    <source>
        <strain evidence="11">cv. PBC81</strain>
    </source>
</reference>
<sequence>MTNGKRAEKNKDIMELKDDVLVWEIISRLPLKLAVQCKVLNKDIKGRISDPEFLRTWFRRQEDPSTQLIYILNGMPRTLHRVTLHPIPNTQIETPLSCDIEILASCNGLILIDFDHVTKYCVFNPLTGEHQLIPYPLMPSNRLHSMGFAVDYPDSDQYKLVTISEHVKYSHRFYKFSLLSSQQPGFWHEIKQKTHSFKPFPEGNPPVYWCGSLYWLRSDGSVVAFDTRIKASRVIYARFIPQYDFNYGNISTGNNIWLGTAQGVLTLACIFRRLIVLATYDNARSSWTVTHTLDNFISRSSGFVAGFPVWIDSKQVSFLMERPLELMYYVDLYEYDTEINGYRKGPEWHSVGYPMYYFHPTLASVHQAPSKNAEADDLLYIAAKLNYIRGFIIEGTSQFQNQAEGAWQGASSVNSSKLEIVATQEKAPTCLANKNALKVRKPYTITKQREKWTEEEHQRFLEALKLYGRAWRQIEEYVGSKTAIQIRSHAQKFFAKVARDSVNDGDESLNAIDIPPPRPKKKPLHPYPRKMVDSPVANKAVSGQPESSPSPNVSGRVSCSPDSVLSAIGSGVSEYPVAEQQNSRFSPASCTTDVHTANIISAENDDESMTSNSSTVEEVHIELKPISASTSLIANSDMVIPLEACKLSALPCYLGCTLTSGLYVPLQECDIVHRENSCNGEKLAVEAPSASIKLFGQTVFIPDANNLALQAPYNCNSLPSKSTEKEIKISSEDVLHSFQANQANSQFMLAMVPGNMIPPASWLSHNMLENNPEITTVFPTTVSWWSWYQDLVNQSILSCDQTAMETAVHCQGLKDEEPQREGSSTGSSIGSASEVDNGNRSSETAESKCTAKSYKWNNSKGFVPYKRCLAERDDKSSGAVLEERESQRVRVCS</sequence>
<keyword evidence="2" id="KW-0805">Transcription regulation</keyword>